<gene>
    <name evidence="1" type="ORF">B4135_2389</name>
</gene>
<accession>A0A150LZK2</accession>
<organism evidence="1 2">
    <name type="scientific">Caldibacillus debilis</name>
    <dbReference type="NCBI Taxonomy" id="301148"/>
    <lineage>
        <taxon>Bacteria</taxon>
        <taxon>Bacillati</taxon>
        <taxon>Bacillota</taxon>
        <taxon>Bacilli</taxon>
        <taxon>Bacillales</taxon>
        <taxon>Bacillaceae</taxon>
        <taxon>Caldibacillus</taxon>
    </lineage>
</organism>
<evidence type="ECO:0000313" key="1">
    <source>
        <dbReference type="EMBL" id="KYD17718.1"/>
    </source>
</evidence>
<sequence length="48" mass="5522">MHSFSSLMPLAAMPKASGFPLLYHDGRFHYIYYQYTEKMTVAIGTDSF</sequence>
<comment type="caution">
    <text evidence="1">The sequence shown here is derived from an EMBL/GenBank/DDBJ whole genome shotgun (WGS) entry which is preliminary data.</text>
</comment>
<dbReference type="Proteomes" id="UP000075683">
    <property type="component" value="Unassembled WGS sequence"/>
</dbReference>
<reference evidence="1 2" key="1">
    <citation type="submission" date="2016-01" db="EMBL/GenBank/DDBJ databases">
        <title>Draft Genome Sequences of Seven Thermophilic Sporeformers Isolated from Foods.</title>
        <authorList>
            <person name="Berendsen E.M."/>
            <person name="Wells-Bennik M.H."/>
            <person name="Krawcyk A.O."/>
            <person name="De Jong A."/>
            <person name="Holsappel S."/>
            <person name="Eijlander R.T."/>
            <person name="Kuipers O.P."/>
        </authorList>
    </citation>
    <scope>NUCLEOTIDE SEQUENCE [LARGE SCALE GENOMIC DNA]</scope>
    <source>
        <strain evidence="1 2">B4135</strain>
    </source>
</reference>
<proteinExistence type="predicted"/>
<protein>
    <submittedName>
        <fullName evidence="1">Uncharacterized protein</fullName>
    </submittedName>
</protein>
<dbReference type="STRING" id="301148.B4135_2389"/>
<evidence type="ECO:0000313" key="2">
    <source>
        <dbReference type="Proteomes" id="UP000075683"/>
    </source>
</evidence>
<dbReference type="EMBL" id="LQYT01000053">
    <property type="protein sequence ID" value="KYD17718.1"/>
    <property type="molecule type" value="Genomic_DNA"/>
</dbReference>
<dbReference type="AlphaFoldDB" id="A0A150LZK2"/>
<name>A0A150LZK2_9BACI</name>